<gene>
    <name evidence="1" type="ORF">IF1G_07025</name>
</gene>
<dbReference type="PANTHER" id="PTHR14097:SF8">
    <property type="entry name" value="NAD(P)-BINDING DOMAIN-CONTAINING PROTEIN"/>
    <property type="match status" value="1"/>
</dbReference>
<keyword evidence="2" id="KW-1185">Reference proteome</keyword>
<dbReference type="AlphaFoldDB" id="A0A545UXH5"/>
<dbReference type="STRING" id="43265.A0A545UXH5"/>
<name>A0A545UXH5_9HYPO</name>
<dbReference type="PANTHER" id="PTHR14097">
    <property type="entry name" value="OXIDOREDUCTASE HTATIP2"/>
    <property type="match status" value="1"/>
</dbReference>
<evidence type="ECO:0000313" key="2">
    <source>
        <dbReference type="Proteomes" id="UP000315783"/>
    </source>
</evidence>
<protein>
    <submittedName>
        <fullName evidence="1">Nucleoside-diphosphate-sugar epimerase</fullName>
    </submittedName>
</protein>
<dbReference type="Proteomes" id="UP000315783">
    <property type="component" value="Unassembled WGS sequence"/>
</dbReference>
<sequence length="258" mass="26897">MHLILTGATGLVGSSVLEAMIKAKDVTKISVLSRRPIPLADDARSPKVHVIIHRDFAAYDADVLGQLRGAQGCVWALGISQTKVGRDEYVAITKDYALAAAASFASLGGDDGGDGGPFRFVYVSGEGATQTPGRFSALFARVKGETEQGLADLAAASRGALRVDSVRPGFVDASQHDAIRPYIPDPGLLYRAGIAVLGPVMRAAMPGTHSPTPLLGRFLTEMAMGAKDSGLPASGAFRLGPSWIVPNVAIRKSMGLDA</sequence>
<comment type="caution">
    <text evidence="1">The sequence shown here is derived from an EMBL/GenBank/DDBJ whole genome shotgun (WGS) entry which is preliminary data.</text>
</comment>
<dbReference type="EMBL" id="SPUK01000010">
    <property type="protein sequence ID" value="TQV94146.1"/>
    <property type="molecule type" value="Genomic_DNA"/>
</dbReference>
<accession>A0A545UXH5</accession>
<dbReference type="SUPFAM" id="SSF51735">
    <property type="entry name" value="NAD(P)-binding Rossmann-fold domains"/>
    <property type="match status" value="1"/>
</dbReference>
<dbReference type="OrthoDB" id="9975943at2759"/>
<dbReference type="Gene3D" id="3.40.50.720">
    <property type="entry name" value="NAD(P)-binding Rossmann-like Domain"/>
    <property type="match status" value="1"/>
</dbReference>
<reference evidence="1 2" key="1">
    <citation type="journal article" date="2019" name="Appl. Microbiol. Biotechnol.">
        <title>Genome sequence of Isaria javanica and comparative genome analysis insights into family S53 peptidase evolution in fungal entomopathogens.</title>
        <authorList>
            <person name="Lin R."/>
            <person name="Zhang X."/>
            <person name="Xin B."/>
            <person name="Zou M."/>
            <person name="Gao Y."/>
            <person name="Qin F."/>
            <person name="Hu Q."/>
            <person name="Xie B."/>
            <person name="Cheng X."/>
        </authorList>
    </citation>
    <scope>NUCLEOTIDE SEQUENCE [LARGE SCALE GENOMIC DNA]</scope>
    <source>
        <strain evidence="1 2">IJ1G</strain>
    </source>
</reference>
<evidence type="ECO:0000313" key="1">
    <source>
        <dbReference type="EMBL" id="TQV94146.1"/>
    </source>
</evidence>
<proteinExistence type="predicted"/>
<organism evidence="1 2">
    <name type="scientific">Cordyceps javanica</name>
    <dbReference type="NCBI Taxonomy" id="43265"/>
    <lineage>
        <taxon>Eukaryota</taxon>
        <taxon>Fungi</taxon>
        <taxon>Dikarya</taxon>
        <taxon>Ascomycota</taxon>
        <taxon>Pezizomycotina</taxon>
        <taxon>Sordariomycetes</taxon>
        <taxon>Hypocreomycetidae</taxon>
        <taxon>Hypocreales</taxon>
        <taxon>Cordycipitaceae</taxon>
        <taxon>Cordyceps</taxon>
    </lineage>
</organism>
<dbReference type="InterPro" id="IPR036291">
    <property type="entry name" value="NAD(P)-bd_dom_sf"/>
</dbReference>